<gene>
    <name evidence="2" type="ORF">H9X83_00540</name>
</gene>
<keyword evidence="3" id="KW-1185">Reference proteome</keyword>
<dbReference type="EMBL" id="JACSNV010000001">
    <property type="protein sequence ID" value="MBM6876650.1"/>
    <property type="molecule type" value="Genomic_DNA"/>
</dbReference>
<proteinExistence type="predicted"/>
<feature type="compositionally biased region" description="Polar residues" evidence="1">
    <location>
        <begin position="75"/>
        <end position="91"/>
    </location>
</feature>
<evidence type="ECO:0000313" key="2">
    <source>
        <dbReference type="EMBL" id="MBM6876650.1"/>
    </source>
</evidence>
<name>A0ABS2G656_9FIRM</name>
<feature type="region of interest" description="Disordered" evidence="1">
    <location>
        <begin position="65"/>
        <end position="115"/>
    </location>
</feature>
<accession>A0ABS2G656</accession>
<evidence type="ECO:0000256" key="1">
    <source>
        <dbReference type="SAM" id="MobiDB-lite"/>
    </source>
</evidence>
<organism evidence="2 3">
    <name type="scientific">Anaerotignum lactatifermentans</name>
    <dbReference type="NCBI Taxonomy" id="160404"/>
    <lineage>
        <taxon>Bacteria</taxon>
        <taxon>Bacillati</taxon>
        <taxon>Bacillota</taxon>
        <taxon>Clostridia</taxon>
        <taxon>Lachnospirales</taxon>
        <taxon>Anaerotignaceae</taxon>
        <taxon>Anaerotignum</taxon>
    </lineage>
</organism>
<feature type="compositionally biased region" description="Basic and acidic residues" evidence="1">
    <location>
        <begin position="92"/>
        <end position="102"/>
    </location>
</feature>
<dbReference type="RefSeq" id="WP_205132437.1">
    <property type="nucleotide sequence ID" value="NZ_JACSNT010000001.1"/>
</dbReference>
<sequence>MIEYGVEKDVILFFMCVENTHLNKWCYLRERRRADGKNESERAEETMEKAIFRLVERRNEPIQGKSQGAAELFEGQQNTGGERRWISQSWEKTAKAGEKKDPGFAVWKKNRDRIP</sequence>
<protein>
    <submittedName>
        <fullName evidence="2">Uncharacterized protein</fullName>
    </submittedName>
</protein>
<evidence type="ECO:0000313" key="3">
    <source>
        <dbReference type="Proteomes" id="UP000729290"/>
    </source>
</evidence>
<dbReference type="Proteomes" id="UP000729290">
    <property type="component" value="Unassembled WGS sequence"/>
</dbReference>
<comment type="caution">
    <text evidence="2">The sequence shown here is derived from an EMBL/GenBank/DDBJ whole genome shotgun (WGS) entry which is preliminary data.</text>
</comment>
<reference evidence="2 3" key="1">
    <citation type="journal article" date="2021" name="Sci. Rep.">
        <title>The distribution of antibiotic resistance genes in chicken gut microbiota commensals.</title>
        <authorList>
            <person name="Juricova H."/>
            <person name="Matiasovicova J."/>
            <person name="Kubasova T."/>
            <person name="Cejkova D."/>
            <person name="Rychlik I."/>
        </authorList>
    </citation>
    <scope>NUCLEOTIDE SEQUENCE [LARGE SCALE GENOMIC DNA]</scope>
    <source>
        <strain evidence="2 3">An431b</strain>
    </source>
</reference>